<dbReference type="Proteomes" id="UP000485058">
    <property type="component" value="Unassembled WGS sequence"/>
</dbReference>
<keyword evidence="3" id="KW-1185">Reference proteome</keyword>
<feature type="region of interest" description="Disordered" evidence="1">
    <location>
        <begin position="123"/>
        <end position="161"/>
    </location>
</feature>
<feature type="region of interest" description="Disordered" evidence="1">
    <location>
        <begin position="41"/>
        <end position="87"/>
    </location>
</feature>
<accession>A0A6A0AAE2</accession>
<gene>
    <name evidence="2" type="ORF">HaLaN_27535</name>
</gene>
<proteinExistence type="predicted"/>
<reference evidence="2 3" key="1">
    <citation type="submission" date="2020-02" db="EMBL/GenBank/DDBJ databases">
        <title>Draft genome sequence of Haematococcus lacustris strain NIES-144.</title>
        <authorList>
            <person name="Morimoto D."/>
            <person name="Nakagawa S."/>
            <person name="Yoshida T."/>
            <person name="Sawayama S."/>
        </authorList>
    </citation>
    <scope>NUCLEOTIDE SEQUENCE [LARGE SCALE GENOMIC DNA]</scope>
    <source>
        <strain evidence="2 3">NIES-144</strain>
    </source>
</reference>
<organism evidence="2 3">
    <name type="scientific">Haematococcus lacustris</name>
    <name type="common">Green alga</name>
    <name type="synonym">Haematococcus pluvialis</name>
    <dbReference type="NCBI Taxonomy" id="44745"/>
    <lineage>
        <taxon>Eukaryota</taxon>
        <taxon>Viridiplantae</taxon>
        <taxon>Chlorophyta</taxon>
        <taxon>core chlorophytes</taxon>
        <taxon>Chlorophyceae</taxon>
        <taxon>CS clade</taxon>
        <taxon>Chlamydomonadales</taxon>
        <taxon>Haematococcaceae</taxon>
        <taxon>Haematococcus</taxon>
    </lineage>
</organism>
<dbReference type="AlphaFoldDB" id="A0A6A0AAE2"/>
<feature type="non-terminal residue" evidence="2">
    <location>
        <position position="161"/>
    </location>
</feature>
<dbReference type="EMBL" id="BLLF01004119">
    <property type="protein sequence ID" value="GFH28957.1"/>
    <property type="molecule type" value="Genomic_DNA"/>
</dbReference>
<sequence>MAMAGRGQNHLGGERVGCGWECQQAMCSLALGVPVKGWQSAGAQGAGPLPPAHSGSLPGEPASGSLPGVHFEQSGQRAGCGETGQTGQAGRAQVAGCQHWPGCACSSTSSVSCKDDKAKLSCGASAHEQHKAQQPATHRTWECHTGSKRSDVTGRSHGNRK</sequence>
<evidence type="ECO:0000313" key="3">
    <source>
        <dbReference type="Proteomes" id="UP000485058"/>
    </source>
</evidence>
<comment type="caution">
    <text evidence="2">The sequence shown here is derived from an EMBL/GenBank/DDBJ whole genome shotgun (WGS) entry which is preliminary data.</text>
</comment>
<evidence type="ECO:0000313" key="2">
    <source>
        <dbReference type="EMBL" id="GFH28957.1"/>
    </source>
</evidence>
<name>A0A6A0AAE2_HAELA</name>
<protein>
    <submittedName>
        <fullName evidence="2">Uncharacterized protein</fullName>
    </submittedName>
</protein>
<evidence type="ECO:0000256" key="1">
    <source>
        <dbReference type="SAM" id="MobiDB-lite"/>
    </source>
</evidence>